<dbReference type="InterPro" id="IPR010020">
    <property type="entry name" value="Integral_membrane_YCCS_YHJK"/>
</dbReference>
<feature type="transmembrane region" description="Helical" evidence="7">
    <location>
        <begin position="413"/>
        <end position="430"/>
    </location>
</feature>
<comment type="subcellular location">
    <subcellularLocation>
        <location evidence="1">Cell membrane</location>
        <topology evidence="1">Multi-pass membrane protein</topology>
    </subcellularLocation>
</comment>
<keyword evidence="11" id="KW-1185">Reference proteome</keyword>
<accession>A0A1G5L7C6</accession>
<protein>
    <submittedName>
        <fullName evidence="10">Integral membrane protein, YccS/YhfK family</fullName>
    </submittedName>
</protein>
<feature type="transmembrane region" description="Helical" evidence="7">
    <location>
        <begin position="436"/>
        <end position="451"/>
    </location>
</feature>
<gene>
    <name evidence="10" type="ORF">SAMN02927935_03989</name>
</gene>
<dbReference type="RefSeq" id="WP_033631934.1">
    <property type="nucleotide sequence ID" value="NZ_CBCSIN010000012.1"/>
</dbReference>
<feature type="transmembrane region" description="Helical" evidence="7">
    <location>
        <begin position="135"/>
        <end position="153"/>
    </location>
</feature>
<dbReference type="NCBIfam" id="TIGR01667">
    <property type="entry name" value="YCCS_YHFK"/>
    <property type="match status" value="1"/>
</dbReference>
<feature type="transmembrane region" description="Helical" evidence="7">
    <location>
        <begin position="25"/>
        <end position="51"/>
    </location>
</feature>
<dbReference type="InterPro" id="IPR049453">
    <property type="entry name" value="Memb_transporter_dom"/>
</dbReference>
<comment type="similarity">
    <text evidence="6">Belongs to the YccS/YhfK family.</text>
</comment>
<reference evidence="10 11" key="1">
    <citation type="submission" date="2016-10" db="EMBL/GenBank/DDBJ databases">
        <authorList>
            <person name="Varghese N."/>
            <person name="Submissions S."/>
        </authorList>
    </citation>
    <scope>NUCLEOTIDE SEQUENCE [LARGE SCALE GENOMIC DNA]</scope>
    <source>
        <strain evidence="10 11">CGMCC 1.6853</strain>
    </source>
</reference>
<feature type="domain" description="Integral membrane bound transporter" evidence="9">
    <location>
        <begin position="378"/>
        <end position="497"/>
    </location>
</feature>
<dbReference type="EMBL" id="FMUT01000012">
    <property type="protein sequence ID" value="SCZ08180.1"/>
    <property type="molecule type" value="Genomic_DNA"/>
</dbReference>
<feature type="domain" description="Integral membrane protein YccS N-terminal" evidence="8">
    <location>
        <begin position="63"/>
        <end position="330"/>
    </location>
</feature>
<feature type="transmembrane region" description="Helical" evidence="7">
    <location>
        <begin position="111"/>
        <end position="129"/>
    </location>
</feature>
<evidence type="ECO:0000256" key="4">
    <source>
        <dbReference type="ARBA" id="ARBA00022989"/>
    </source>
</evidence>
<evidence type="ECO:0000256" key="1">
    <source>
        <dbReference type="ARBA" id="ARBA00004651"/>
    </source>
</evidence>
<name>A0A1G5L7C6_9GAMM</name>
<dbReference type="PANTHER" id="PTHR30509:SF23">
    <property type="entry name" value="INNER MEMBRANE PROTEIN"/>
    <property type="match status" value="1"/>
</dbReference>
<evidence type="ECO:0000259" key="9">
    <source>
        <dbReference type="Pfam" id="PF13515"/>
    </source>
</evidence>
<evidence type="ECO:0000259" key="8">
    <source>
        <dbReference type="Pfam" id="PF12805"/>
    </source>
</evidence>
<evidence type="ECO:0000256" key="2">
    <source>
        <dbReference type="ARBA" id="ARBA00022475"/>
    </source>
</evidence>
<evidence type="ECO:0000256" key="5">
    <source>
        <dbReference type="ARBA" id="ARBA00023136"/>
    </source>
</evidence>
<keyword evidence="4 7" id="KW-1133">Transmembrane helix</keyword>
<comment type="caution">
    <text evidence="10">The sequence shown here is derived from an EMBL/GenBank/DDBJ whole genome shotgun (WGS) entry which is preliminary data.</text>
</comment>
<sequence>MWRRLIYHPEINYALRQTLVLCLPVLFGLLIGQLQLGLMFSLVPACCNIAGLDTPHKRFFKRLIVGGSLFAFSSVLLQQALLWHVPLPALMLGLALLLGVTGEISPLHARLLPAALVAAIFALSTAGTVPLWQAPLLYAIGTVWYGLFTWFWFKLWKEQPMRETLSQLYLELADYFEAKYSLLTQHTDPQTALPPLLVRQQKVMDLISLLYQQLNFLPHANNLEQKRLQRAFQVAMDLQEHITVSLHLPEEVQKLVEQSQAEAIIRRNAQVIAGRLRVVAHDILYHQHSKRFSMSHELAALEKMAAQHPDNPVGQFCYYHFSRIARLLRTQHPLYRRDLMPGQHRLPFWPALASYLSFKSTALRNAARLGVTLAVGSSLGAVFNLPKPYWILLTIMLVSQNGYNATRVRIQHRALGTIAGLLLAAGLLQLQLPEGETLSIMLVITLLAYLVSRKNYGLSVIGFTVTAVYTLQLLALNGSHFLVPRLIDTLIGCVLAFGGTIWLWPQWQSGLLRKNAHQALENDQAALRLMLKQPEPDATALAYTRMQVNQAHNALFTSLNQAMQEPGFASNYLADMRLWVTHSQFIVEHLNAMTILAREHYMLTPKLAQAYLQTCEIALQSCQQRLEYDGPSSDNSGIMQPPDLHPDMPVTEMERHLRRILSHLSVMHTISSLAWRQRPHHGIWLKRKLRDQ</sequence>
<dbReference type="PANTHER" id="PTHR30509">
    <property type="entry name" value="P-HYDROXYBENZOIC ACID EFFLUX PUMP SUBUNIT-RELATED"/>
    <property type="match status" value="1"/>
</dbReference>
<dbReference type="Pfam" id="PF12805">
    <property type="entry name" value="FUSC-like"/>
    <property type="match status" value="1"/>
</dbReference>
<evidence type="ECO:0000313" key="11">
    <source>
        <dbReference type="Proteomes" id="UP000183031"/>
    </source>
</evidence>
<dbReference type="Pfam" id="PF13515">
    <property type="entry name" value="FUSC_2"/>
    <property type="match status" value="1"/>
</dbReference>
<feature type="transmembrane region" description="Helical" evidence="7">
    <location>
        <begin position="458"/>
        <end position="476"/>
    </location>
</feature>
<keyword evidence="5 7" id="KW-0472">Membrane</keyword>
<proteinExistence type="inferred from homology"/>
<evidence type="ECO:0000313" key="10">
    <source>
        <dbReference type="EMBL" id="SCZ08180.1"/>
    </source>
</evidence>
<dbReference type="Proteomes" id="UP000183031">
    <property type="component" value="Unassembled WGS sequence"/>
</dbReference>
<feature type="transmembrane region" description="Helical" evidence="7">
    <location>
        <begin position="87"/>
        <end position="104"/>
    </location>
</feature>
<dbReference type="InterPro" id="IPR032692">
    <property type="entry name" value="YccS_N"/>
</dbReference>
<keyword evidence="2" id="KW-1003">Cell membrane</keyword>
<organism evidence="10 11">
    <name type="scientific">Serratia nematodiphila</name>
    <dbReference type="NCBI Taxonomy" id="458197"/>
    <lineage>
        <taxon>Bacteria</taxon>
        <taxon>Pseudomonadati</taxon>
        <taxon>Pseudomonadota</taxon>
        <taxon>Gammaproteobacteria</taxon>
        <taxon>Enterobacterales</taxon>
        <taxon>Yersiniaceae</taxon>
        <taxon>Serratia</taxon>
    </lineage>
</organism>
<evidence type="ECO:0000256" key="3">
    <source>
        <dbReference type="ARBA" id="ARBA00022692"/>
    </source>
</evidence>
<feature type="transmembrane region" description="Helical" evidence="7">
    <location>
        <begin position="482"/>
        <end position="504"/>
    </location>
</feature>
<keyword evidence="3 7" id="KW-0812">Transmembrane</keyword>
<evidence type="ECO:0000256" key="7">
    <source>
        <dbReference type="SAM" id="Phobius"/>
    </source>
</evidence>
<evidence type="ECO:0000256" key="6">
    <source>
        <dbReference type="ARBA" id="ARBA00043993"/>
    </source>
</evidence>